<organism evidence="2 3">
    <name type="scientific">Williamsia deligens</name>
    <dbReference type="NCBI Taxonomy" id="321325"/>
    <lineage>
        <taxon>Bacteria</taxon>
        <taxon>Bacillati</taxon>
        <taxon>Actinomycetota</taxon>
        <taxon>Actinomycetes</taxon>
        <taxon>Mycobacteriales</taxon>
        <taxon>Nocardiaceae</taxon>
        <taxon>Williamsia</taxon>
    </lineage>
</organism>
<keyword evidence="1" id="KW-0472">Membrane</keyword>
<feature type="transmembrane region" description="Helical" evidence="1">
    <location>
        <begin position="62"/>
        <end position="82"/>
    </location>
</feature>
<keyword evidence="1" id="KW-1133">Transmembrane helix</keyword>
<reference evidence="3" key="1">
    <citation type="journal article" date="2019" name="Int. J. Syst. Evol. Microbiol.">
        <title>The Global Catalogue of Microorganisms (GCM) 10K type strain sequencing project: providing services to taxonomists for standard genome sequencing and annotation.</title>
        <authorList>
            <consortium name="The Broad Institute Genomics Platform"/>
            <consortium name="The Broad Institute Genome Sequencing Center for Infectious Disease"/>
            <person name="Wu L."/>
            <person name="Ma J."/>
        </authorList>
    </citation>
    <scope>NUCLEOTIDE SEQUENCE [LARGE SCALE GENOMIC DNA]</scope>
    <source>
        <strain evidence="3">CCUG 50873</strain>
    </source>
</reference>
<feature type="transmembrane region" description="Helical" evidence="1">
    <location>
        <begin position="29"/>
        <end position="46"/>
    </location>
</feature>
<evidence type="ECO:0008006" key="4">
    <source>
        <dbReference type="Google" id="ProtNLM"/>
    </source>
</evidence>
<evidence type="ECO:0000313" key="2">
    <source>
        <dbReference type="EMBL" id="MFD0924531.1"/>
    </source>
</evidence>
<evidence type="ECO:0000256" key="1">
    <source>
        <dbReference type="SAM" id="Phobius"/>
    </source>
</evidence>
<evidence type="ECO:0000313" key="3">
    <source>
        <dbReference type="Proteomes" id="UP001597068"/>
    </source>
</evidence>
<keyword evidence="1" id="KW-0812">Transmembrane</keyword>
<accession>A0ABW3G1Q4</accession>
<protein>
    <recommendedName>
        <fullName evidence="4">Mce-associated membrane protein</fullName>
    </recommendedName>
</protein>
<dbReference type="RefSeq" id="WP_253647444.1">
    <property type="nucleotide sequence ID" value="NZ_BAAAMO010000002.1"/>
</dbReference>
<name>A0ABW3G1Q4_9NOCA</name>
<keyword evidence="3" id="KW-1185">Reference proteome</keyword>
<sequence length="224" mass="22504">MRTVRAVLAALSITGVVVGGWLLGWPGWVIPPAVVVVLLVAGLAAWPRTPVASRSGHTRTDVALGVVAVVVVGMTCLAAAIAPRGSTGPGAGPASLRDRASSATSAYLTVAPGASASDAVAARLRTLAPLLTGRALADLRSQGPDSALPGATATGSSQEVSVQSVGLATLRGDSARMMLFATVRVTVPTATPPASTASIARWVVMRRVDGTWRLADIYPVGPGG</sequence>
<dbReference type="Proteomes" id="UP001597068">
    <property type="component" value="Unassembled WGS sequence"/>
</dbReference>
<proteinExistence type="predicted"/>
<gene>
    <name evidence="2" type="ORF">ACFQ04_02155</name>
</gene>
<dbReference type="EMBL" id="JBHTIL010000001">
    <property type="protein sequence ID" value="MFD0924531.1"/>
    <property type="molecule type" value="Genomic_DNA"/>
</dbReference>
<comment type="caution">
    <text evidence="2">The sequence shown here is derived from an EMBL/GenBank/DDBJ whole genome shotgun (WGS) entry which is preliminary data.</text>
</comment>